<evidence type="ECO:0000313" key="5">
    <source>
        <dbReference type="EMBL" id="MCW6534726.1"/>
    </source>
</evidence>
<evidence type="ECO:0000256" key="3">
    <source>
        <dbReference type="SAM" id="SignalP"/>
    </source>
</evidence>
<dbReference type="Gene3D" id="3.40.710.10">
    <property type="entry name" value="DD-peptidase/beta-lactamase superfamily"/>
    <property type="match status" value="1"/>
</dbReference>
<feature type="signal peptide" evidence="3">
    <location>
        <begin position="1"/>
        <end position="24"/>
    </location>
</feature>
<feature type="domain" description="Beta-lactamase-related" evidence="4">
    <location>
        <begin position="146"/>
        <end position="451"/>
    </location>
</feature>
<comment type="caution">
    <text evidence="5">The sequence shown here is derived from an EMBL/GenBank/DDBJ whole genome shotgun (WGS) entry which is preliminary data.</text>
</comment>
<keyword evidence="2" id="KW-0472">Membrane</keyword>
<dbReference type="SUPFAM" id="SSF56601">
    <property type="entry name" value="beta-lactamase/transpeptidase-like"/>
    <property type="match status" value="1"/>
</dbReference>
<evidence type="ECO:0000256" key="2">
    <source>
        <dbReference type="ARBA" id="ARBA00023136"/>
    </source>
</evidence>
<gene>
    <name evidence="5" type="ORF">NEE01_08000</name>
</gene>
<organism evidence="5 6">
    <name type="scientific">Sphingomonas lycopersici</name>
    <dbReference type="NCBI Taxonomy" id="2951807"/>
    <lineage>
        <taxon>Bacteria</taxon>
        <taxon>Pseudomonadati</taxon>
        <taxon>Pseudomonadota</taxon>
        <taxon>Alphaproteobacteria</taxon>
        <taxon>Sphingomonadales</taxon>
        <taxon>Sphingomonadaceae</taxon>
        <taxon>Sphingomonas</taxon>
    </lineage>
</organism>
<name>A0AA42CTU8_9SPHN</name>
<dbReference type="GO" id="GO:0016020">
    <property type="term" value="C:membrane"/>
    <property type="evidence" value="ECO:0007669"/>
    <property type="project" value="UniProtKB-SubCell"/>
</dbReference>
<keyword evidence="6" id="KW-1185">Reference proteome</keyword>
<evidence type="ECO:0000256" key="1">
    <source>
        <dbReference type="ARBA" id="ARBA00004370"/>
    </source>
</evidence>
<keyword evidence="3" id="KW-0732">Signal</keyword>
<proteinExistence type="predicted"/>
<accession>A0AA42CTU8</accession>
<dbReference type="RefSeq" id="WP_265268560.1">
    <property type="nucleotide sequence ID" value="NZ_JANFAV010000004.1"/>
</dbReference>
<protein>
    <submittedName>
        <fullName evidence="5">Beta-lactamase family protein</fullName>
    </submittedName>
</protein>
<dbReference type="InterPro" id="IPR001466">
    <property type="entry name" value="Beta-lactam-related"/>
</dbReference>
<evidence type="ECO:0000313" key="6">
    <source>
        <dbReference type="Proteomes" id="UP001165565"/>
    </source>
</evidence>
<reference evidence="5" key="1">
    <citation type="submission" date="2022-06" db="EMBL/GenBank/DDBJ databases">
        <title>Sphingomonas sp. nov. isolated from rhizosphere soil of tomato.</title>
        <authorList>
            <person name="Dong H."/>
            <person name="Gao R."/>
        </authorList>
    </citation>
    <scope>NUCLEOTIDE SEQUENCE</scope>
    <source>
        <strain evidence="5">MMSM24</strain>
    </source>
</reference>
<comment type="subcellular location">
    <subcellularLocation>
        <location evidence="1">Membrane</location>
    </subcellularLocation>
</comment>
<dbReference type="PANTHER" id="PTHR46825">
    <property type="entry name" value="D-ALANYL-D-ALANINE-CARBOXYPEPTIDASE/ENDOPEPTIDASE AMPH"/>
    <property type="match status" value="1"/>
</dbReference>
<dbReference type="PANTHER" id="PTHR46825:SF11">
    <property type="entry name" value="PENICILLIN-BINDING PROTEIN 4"/>
    <property type="match status" value="1"/>
</dbReference>
<dbReference type="Proteomes" id="UP001165565">
    <property type="component" value="Unassembled WGS sequence"/>
</dbReference>
<dbReference type="PROSITE" id="PS51257">
    <property type="entry name" value="PROKAR_LIPOPROTEIN"/>
    <property type="match status" value="1"/>
</dbReference>
<feature type="chain" id="PRO_5041358657" evidence="3">
    <location>
        <begin position="25"/>
        <end position="462"/>
    </location>
</feature>
<dbReference type="EMBL" id="JANFAV010000004">
    <property type="protein sequence ID" value="MCW6534726.1"/>
    <property type="molecule type" value="Genomic_DNA"/>
</dbReference>
<dbReference type="Pfam" id="PF00144">
    <property type="entry name" value="Beta-lactamase"/>
    <property type="match status" value="1"/>
</dbReference>
<dbReference type="InterPro" id="IPR012338">
    <property type="entry name" value="Beta-lactam/transpept-like"/>
</dbReference>
<dbReference type="AlphaFoldDB" id="A0AA42CTU8"/>
<sequence>MILSRRYVLGGGLALACLPRRASAAQPLTPADWLSGWLAAFNDPGGAAYSDFVRRNIPNLVPYLEEDLGVREASGGLVLLRSEQTAPREITAWVRDRNWDRFSKVVLSIGDDTIDDLSFTGAPAPSGFAIGRMSEAEALGALRRKLRAEAAAGRFSGSVLVAKGDQILLREAYGAQDAGNARAVIPATRFCIGSAGKMFTAVGVLQLVQVGRLSLSDTIAMRLPDYPDTPLARSVTVRHLLTHTGGTGDFFGPDYDTHAPALRTPSDFVRLFGRRDPLFPPGSRWGYSNFGFILLGAILEQASGQSWDAYLQRNVFSPAGMTATSAVAAPEETAEPLNGAAQTGLKPLPYYVGLPAGGGYSTVDDLHRFALALRQDALLDPTHRRMLTTPVIPAGNAQWSLGLRIATRNGERCFGHGGSAPGVNADFAVYPRGGYTVITLCNRGHPHASNVAEFVGTRLPIA</sequence>
<evidence type="ECO:0000259" key="4">
    <source>
        <dbReference type="Pfam" id="PF00144"/>
    </source>
</evidence>
<dbReference type="InterPro" id="IPR050491">
    <property type="entry name" value="AmpC-like"/>
</dbReference>